<dbReference type="Proteomes" id="UP000536262">
    <property type="component" value="Unassembled WGS sequence"/>
</dbReference>
<sequence length="356" mass="38969">MPTLAVTGDVIPLDHLRPDAQAPEVQAVLRHLHDADLVIGNFEMPLTCAETPLQKLLNIRADPSIASDLDALGLDIVTVANNHTVDYGCEGLKDTVENLRATGLQVVGAGETVTEAVTPAEAFLRSKRVGVLAFSCLVPTGMGAAERRAGISGLKIVTSYEIDPYYQMEEPGDLSAVRVRTRVHDDDMEFASRCVRDCRSRFDFLIVTVHWGFGSGDDLAEYQRPLAHALIEAGADMIHGHHPHTIHPIEFYRNKPILYGLGTLVGQQVFMEAAPTIKKLWSEMSAEGFVALLCPHSSADPQVQLVPHILNARRLPGLAKGAELDRLLSRLRRLSSPFGTKIEVRNGEIIARKENP</sequence>
<dbReference type="SMART" id="SM00854">
    <property type="entry name" value="PGA_cap"/>
    <property type="match status" value="1"/>
</dbReference>
<dbReference type="RefSeq" id="WP_184699998.1">
    <property type="nucleotide sequence ID" value="NZ_BAABEG010000001.1"/>
</dbReference>
<dbReference type="PANTHER" id="PTHR33393:SF13">
    <property type="entry name" value="PGA BIOSYNTHESIS PROTEIN CAPA"/>
    <property type="match status" value="1"/>
</dbReference>
<organism evidence="3 4">
    <name type="scientific">Aminobacter aganoensis</name>
    <dbReference type="NCBI Taxonomy" id="83264"/>
    <lineage>
        <taxon>Bacteria</taxon>
        <taxon>Pseudomonadati</taxon>
        <taxon>Pseudomonadota</taxon>
        <taxon>Alphaproteobacteria</taxon>
        <taxon>Hyphomicrobiales</taxon>
        <taxon>Phyllobacteriaceae</taxon>
        <taxon>Aminobacter</taxon>
    </lineage>
</organism>
<protein>
    <submittedName>
        <fullName evidence="3">Poly-gamma-glutamate synthesis protein (Capsule biosynthesis protein)</fullName>
    </submittedName>
</protein>
<keyword evidence="4" id="KW-1185">Reference proteome</keyword>
<dbReference type="Pfam" id="PF09587">
    <property type="entry name" value="PGA_cap"/>
    <property type="match status" value="1"/>
</dbReference>
<accession>A0A7X0F999</accession>
<dbReference type="AlphaFoldDB" id="A0A7X0F999"/>
<dbReference type="InterPro" id="IPR029052">
    <property type="entry name" value="Metallo-depent_PP-like"/>
</dbReference>
<dbReference type="Gene3D" id="3.60.21.10">
    <property type="match status" value="1"/>
</dbReference>
<comment type="caution">
    <text evidence="3">The sequence shown here is derived from an EMBL/GenBank/DDBJ whole genome shotgun (WGS) entry which is preliminary data.</text>
</comment>
<feature type="domain" description="Capsule synthesis protein CapA" evidence="2">
    <location>
        <begin position="3"/>
        <end position="268"/>
    </location>
</feature>
<dbReference type="CDD" id="cd07381">
    <property type="entry name" value="MPP_CapA"/>
    <property type="match status" value="1"/>
</dbReference>
<evidence type="ECO:0000313" key="3">
    <source>
        <dbReference type="EMBL" id="MBB6355488.1"/>
    </source>
</evidence>
<dbReference type="InterPro" id="IPR019079">
    <property type="entry name" value="Capsule_synth_CapA"/>
</dbReference>
<evidence type="ECO:0000256" key="1">
    <source>
        <dbReference type="ARBA" id="ARBA00005662"/>
    </source>
</evidence>
<dbReference type="SUPFAM" id="SSF56300">
    <property type="entry name" value="Metallo-dependent phosphatases"/>
    <property type="match status" value="1"/>
</dbReference>
<comment type="similarity">
    <text evidence="1">Belongs to the CapA family.</text>
</comment>
<proteinExistence type="inferred from homology"/>
<gene>
    <name evidence="3" type="ORF">GGR00_003292</name>
</gene>
<evidence type="ECO:0000259" key="2">
    <source>
        <dbReference type="SMART" id="SM00854"/>
    </source>
</evidence>
<dbReference type="InterPro" id="IPR052169">
    <property type="entry name" value="CW_Biosynth-Accessory"/>
</dbReference>
<dbReference type="PANTHER" id="PTHR33393">
    <property type="entry name" value="POLYGLUTAMINE SYNTHESIS ACCESSORY PROTEIN RV0574C-RELATED"/>
    <property type="match status" value="1"/>
</dbReference>
<evidence type="ECO:0000313" key="4">
    <source>
        <dbReference type="Proteomes" id="UP000536262"/>
    </source>
</evidence>
<dbReference type="EMBL" id="JACHOU010000008">
    <property type="protein sequence ID" value="MBB6355488.1"/>
    <property type="molecule type" value="Genomic_DNA"/>
</dbReference>
<reference evidence="3 4" key="1">
    <citation type="submission" date="2020-08" db="EMBL/GenBank/DDBJ databases">
        <title>Genomic Encyclopedia of Type Strains, Phase IV (KMG-IV): sequencing the most valuable type-strain genomes for metagenomic binning, comparative biology and taxonomic classification.</title>
        <authorList>
            <person name="Goeker M."/>
        </authorList>
    </citation>
    <scope>NUCLEOTIDE SEQUENCE [LARGE SCALE GENOMIC DNA]</scope>
    <source>
        <strain evidence="3 4">DSM 7051</strain>
    </source>
</reference>
<name>A0A7X0F999_9HYPH</name>